<reference evidence="3 4" key="1">
    <citation type="submission" date="2022-10" db="EMBL/GenBank/DDBJ databases">
        <title>Comparative genomic analysis of Cohnella hashimotonis sp. nov., isolated from the International Space Station.</title>
        <authorList>
            <person name="Simpson A."/>
            <person name="Venkateswaran K."/>
        </authorList>
    </citation>
    <scope>NUCLEOTIDE SEQUENCE [LARGE SCALE GENOMIC DNA]</scope>
    <source>
        <strain evidence="3 4">DSM 18997</strain>
    </source>
</reference>
<dbReference type="Gene3D" id="3.30.530.20">
    <property type="match status" value="1"/>
</dbReference>
<protein>
    <submittedName>
        <fullName evidence="3">SRPBCC family protein</fullName>
    </submittedName>
</protein>
<dbReference type="SUPFAM" id="SSF55961">
    <property type="entry name" value="Bet v1-like"/>
    <property type="match status" value="1"/>
</dbReference>
<keyword evidence="4" id="KW-1185">Reference proteome</keyword>
<dbReference type="Pfam" id="PF08327">
    <property type="entry name" value="AHSA1"/>
    <property type="match status" value="1"/>
</dbReference>
<dbReference type="InterPro" id="IPR013538">
    <property type="entry name" value="ASHA1/2-like_C"/>
</dbReference>
<feature type="domain" description="Activator of Hsp90 ATPase homologue 1/2-like C-terminal" evidence="2">
    <location>
        <begin position="26"/>
        <end position="134"/>
    </location>
</feature>
<dbReference type="RefSeq" id="WP_277568878.1">
    <property type="nucleotide sequence ID" value="NZ_JAPDHZ010000008.1"/>
</dbReference>
<evidence type="ECO:0000256" key="1">
    <source>
        <dbReference type="ARBA" id="ARBA00006817"/>
    </source>
</evidence>
<dbReference type="InterPro" id="IPR023393">
    <property type="entry name" value="START-like_dom_sf"/>
</dbReference>
<name>A0A9X4QQR6_9BACL</name>
<dbReference type="EMBL" id="JAPDHZ010000008">
    <property type="protein sequence ID" value="MDG0795183.1"/>
    <property type="molecule type" value="Genomic_DNA"/>
</dbReference>
<sequence>MLATIRSIENGEAYEARFERVLGGYSVASVWAMLTENEQLAKWFPELSVADLCVGGAFKFDMGGGNEEQMEILALEPLAVLAYTWAEDRVRFELDETPEGCRLVLIERIARITDHTPRDLAGWHVCLDVIVALLDGRTVESRKALWEKEYEAYKQLIERVRADVSE</sequence>
<gene>
    <name evidence="3" type="ORF">OMP38_33415</name>
</gene>
<accession>A0A9X4QQR6</accession>
<dbReference type="Proteomes" id="UP001153387">
    <property type="component" value="Unassembled WGS sequence"/>
</dbReference>
<dbReference type="AlphaFoldDB" id="A0A9X4QQR6"/>
<evidence type="ECO:0000313" key="4">
    <source>
        <dbReference type="Proteomes" id="UP001153387"/>
    </source>
</evidence>
<organism evidence="3 4">
    <name type="scientific">Cohnella ginsengisoli</name>
    <dbReference type="NCBI Taxonomy" id="425004"/>
    <lineage>
        <taxon>Bacteria</taxon>
        <taxon>Bacillati</taxon>
        <taxon>Bacillota</taxon>
        <taxon>Bacilli</taxon>
        <taxon>Bacillales</taxon>
        <taxon>Paenibacillaceae</taxon>
        <taxon>Cohnella</taxon>
    </lineage>
</organism>
<proteinExistence type="inferred from homology"/>
<evidence type="ECO:0000259" key="2">
    <source>
        <dbReference type="Pfam" id="PF08327"/>
    </source>
</evidence>
<comment type="similarity">
    <text evidence="1">Belongs to the AHA1 family.</text>
</comment>
<comment type="caution">
    <text evidence="3">The sequence shown here is derived from an EMBL/GenBank/DDBJ whole genome shotgun (WGS) entry which is preliminary data.</text>
</comment>
<dbReference type="CDD" id="cd08899">
    <property type="entry name" value="SRPBCC_CalC_Aha1-like_6"/>
    <property type="match status" value="1"/>
</dbReference>
<evidence type="ECO:0000313" key="3">
    <source>
        <dbReference type="EMBL" id="MDG0795183.1"/>
    </source>
</evidence>